<gene>
    <name evidence="1" type="ORF">CIRG_05173</name>
</gene>
<accession>A0A0J7B6C6</accession>
<dbReference type="Proteomes" id="UP000054565">
    <property type="component" value="Unassembled WGS sequence"/>
</dbReference>
<evidence type="ECO:0000313" key="1">
    <source>
        <dbReference type="EMBL" id="KMP05492.1"/>
    </source>
</evidence>
<sequence length="152" mass="17241">MARGLGRQIFRVGPNEIFCLHGGMDNEGRDRHSDKPAKTPKNAFRWKVSSVERRIHETHRIICPAGEQIDATGLTIPVILGINAQVCDKASWLNNTKPKVRMAPSWRSIDPNRYTFSEKLDNFSSSEGMIPWNTNKAGVLFHGFDYRAEVME</sequence>
<name>A0A0J7B6C6_COCIT</name>
<proteinExistence type="predicted"/>
<protein>
    <submittedName>
        <fullName evidence="1">Uncharacterized protein</fullName>
    </submittedName>
</protein>
<evidence type="ECO:0000313" key="2">
    <source>
        <dbReference type="Proteomes" id="UP000054565"/>
    </source>
</evidence>
<organism evidence="1 2">
    <name type="scientific">Coccidioides immitis RMSCC 2394</name>
    <dbReference type="NCBI Taxonomy" id="404692"/>
    <lineage>
        <taxon>Eukaryota</taxon>
        <taxon>Fungi</taxon>
        <taxon>Dikarya</taxon>
        <taxon>Ascomycota</taxon>
        <taxon>Pezizomycotina</taxon>
        <taxon>Eurotiomycetes</taxon>
        <taxon>Eurotiomycetidae</taxon>
        <taxon>Onygenales</taxon>
        <taxon>Onygenaceae</taxon>
        <taxon>Coccidioides</taxon>
    </lineage>
</organism>
<dbReference type="AlphaFoldDB" id="A0A0J7B6C6"/>
<dbReference type="EMBL" id="DS028095">
    <property type="protein sequence ID" value="KMP05492.1"/>
    <property type="molecule type" value="Genomic_DNA"/>
</dbReference>
<reference evidence="2" key="1">
    <citation type="journal article" date="2010" name="Genome Res.">
        <title>Population genomic sequencing of Coccidioides fungi reveals recent hybridization and transposon control.</title>
        <authorList>
            <person name="Neafsey D.E."/>
            <person name="Barker B.M."/>
            <person name="Sharpton T.J."/>
            <person name="Stajich J.E."/>
            <person name="Park D.J."/>
            <person name="Whiston E."/>
            <person name="Hung C.-Y."/>
            <person name="McMahan C."/>
            <person name="White J."/>
            <person name="Sykes S."/>
            <person name="Heiman D."/>
            <person name="Young S."/>
            <person name="Zeng Q."/>
            <person name="Abouelleil A."/>
            <person name="Aftuck L."/>
            <person name="Bessette D."/>
            <person name="Brown A."/>
            <person name="FitzGerald M."/>
            <person name="Lui A."/>
            <person name="Macdonald J.P."/>
            <person name="Priest M."/>
            <person name="Orbach M.J."/>
            <person name="Galgiani J.N."/>
            <person name="Kirkland T.N."/>
            <person name="Cole G.T."/>
            <person name="Birren B.W."/>
            <person name="Henn M.R."/>
            <person name="Taylor J.W."/>
            <person name="Rounsley S.D."/>
        </authorList>
    </citation>
    <scope>NUCLEOTIDE SEQUENCE [LARGE SCALE GENOMIC DNA]</scope>
    <source>
        <strain evidence="2">RMSCC 2394</strain>
    </source>
</reference>